<gene>
    <name evidence="2" type="ORF">BD833_107158</name>
</gene>
<feature type="transmembrane region" description="Helical" evidence="1">
    <location>
        <begin position="67"/>
        <end position="89"/>
    </location>
</feature>
<keyword evidence="1" id="KW-0812">Transmembrane</keyword>
<keyword evidence="1" id="KW-1133">Transmembrane helix</keyword>
<comment type="caution">
    <text evidence="2">The sequence shown here is derived from an EMBL/GenBank/DDBJ whole genome shotgun (WGS) entry which is preliminary data.</text>
</comment>
<sequence length="94" mass="9698">MTAGETGWAALTELAGPLGLVLLAAAVLVAAVLEVLDERADARTAHDAAVPRRHRHAAPRSHRTAWLALRVSLVVLVLAALAATAARVLPVLGS</sequence>
<evidence type="ECO:0000256" key="1">
    <source>
        <dbReference type="SAM" id="Phobius"/>
    </source>
</evidence>
<organism evidence="2 3">
    <name type="scientific">Blastococcus xanthinilyticus</name>
    <dbReference type="NCBI Taxonomy" id="1564164"/>
    <lineage>
        <taxon>Bacteria</taxon>
        <taxon>Bacillati</taxon>
        <taxon>Actinomycetota</taxon>
        <taxon>Actinomycetes</taxon>
        <taxon>Geodermatophilales</taxon>
        <taxon>Geodermatophilaceae</taxon>
        <taxon>Blastococcus</taxon>
    </lineage>
</organism>
<feature type="transmembrane region" description="Helical" evidence="1">
    <location>
        <begin position="14"/>
        <end position="36"/>
    </location>
</feature>
<protein>
    <submittedName>
        <fullName evidence="2">Uncharacterized protein</fullName>
    </submittedName>
</protein>
<name>A0A5S5CW58_9ACTN</name>
<dbReference type="Proteomes" id="UP000322499">
    <property type="component" value="Unassembled WGS sequence"/>
</dbReference>
<reference evidence="2 3" key="1">
    <citation type="submission" date="2019-07" db="EMBL/GenBank/DDBJ databases">
        <title>Genomic Encyclopedia of Archaeal and Bacterial Type Strains, Phase II (KMG-II): from individual species to whole genera.</title>
        <authorList>
            <person name="Goeker M."/>
        </authorList>
    </citation>
    <scope>NUCLEOTIDE SEQUENCE [LARGE SCALE GENOMIC DNA]</scope>
    <source>
        <strain evidence="2 3">DSM 46842</strain>
    </source>
</reference>
<keyword evidence="1" id="KW-0472">Membrane</keyword>
<keyword evidence="3" id="KW-1185">Reference proteome</keyword>
<proteinExistence type="predicted"/>
<dbReference type="EMBL" id="VNHW01000007">
    <property type="protein sequence ID" value="TYP87218.1"/>
    <property type="molecule type" value="Genomic_DNA"/>
</dbReference>
<dbReference type="AlphaFoldDB" id="A0A5S5CW58"/>
<evidence type="ECO:0000313" key="3">
    <source>
        <dbReference type="Proteomes" id="UP000322499"/>
    </source>
</evidence>
<evidence type="ECO:0000313" key="2">
    <source>
        <dbReference type="EMBL" id="TYP87218.1"/>
    </source>
</evidence>
<accession>A0A5S5CW58</accession>
<dbReference type="RefSeq" id="WP_166533477.1">
    <property type="nucleotide sequence ID" value="NZ_VNHW01000007.1"/>
</dbReference>